<keyword evidence="1" id="KW-0812">Transmembrane</keyword>
<sequence>MNKQLTNMLSVVILLYFIYQILITGLNSLWNWFLALLTSIGIWVEENVQIVIISLIVVTLVPFIFRTLYMKELNQSHSDEEYENNGHSVFTEEEKQNASFERWYKIQQDPILDRTEKIIDIMNEMLKSNRHKKEYEDTYRKLLHMNGFGYVYFVKAPDGTTKIGLTHQDPFKRIIQIFGGVNTSYNIKVIHLVRTDQPEKVEKEFHEYFSEKRHINPYNPAEKSEFFHLDEDDWKWIKRQLNVKNIYEA</sequence>
<comment type="caution">
    <text evidence="3">The sequence shown here is derived from an EMBL/GenBank/DDBJ whole genome shotgun (WGS) entry which is preliminary data.</text>
</comment>
<dbReference type="RefSeq" id="WP_147666829.1">
    <property type="nucleotide sequence ID" value="NZ_VDUW01000004.1"/>
</dbReference>
<feature type="domain" description="Bacteriophage T5 Orf172 DNA-binding" evidence="2">
    <location>
        <begin position="155"/>
        <end position="241"/>
    </location>
</feature>
<keyword evidence="4" id="KW-1185">Reference proteome</keyword>
<reference evidence="3 4" key="1">
    <citation type="submission" date="2019-06" db="EMBL/GenBank/DDBJ databases">
        <title>Cerasibacillus sp. nov., isolated from maize field.</title>
        <authorList>
            <person name="Lin S.-Y."/>
            <person name="Tsai C.-F."/>
            <person name="Young C.-C."/>
        </authorList>
    </citation>
    <scope>NUCLEOTIDE SEQUENCE [LARGE SCALE GENOMIC DNA]</scope>
    <source>
        <strain evidence="3 4">CC-CFT480</strain>
    </source>
</reference>
<evidence type="ECO:0000313" key="3">
    <source>
        <dbReference type="EMBL" id="TXL65048.1"/>
    </source>
</evidence>
<dbReference type="EMBL" id="VDUW01000004">
    <property type="protein sequence ID" value="TXL65048.1"/>
    <property type="molecule type" value="Genomic_DNA"/>
</dbReference>
<evidence type="ECO:0000259" key="2">
    <source>
        <dbReference type="SMART" id="SM00974"/>
    </source>
</evidence>
<evidence type="ECO:0000313" key="4">
    <source>
        <dbReference type="Proteomes" id="UP000321574"/>
    </source>
</evidence>
<gene>
    <name evidence="3" type="ORF">FHP05_07885</name>
</gene>
<feature type="transmembrane region" description="Helical" evidence="1">
    <location>
        <begin position="50"/>
        <end position="69"/>
    </location>
</feature>
<dbReference type="InterPro" id="IPR018306">
    <property type="entry name" value="Phage_T5_Orf172_DNA-bd"/>
</dbReference>
<dbReference type="OrthoDB" id="647741at2"/>
<accession>A0A5C8NV34</accession>
<keyword evidence="1" id="KW-0472">Membrane</keyword>
<organism evidence="3 4">
    <name type="scientific">Cerasibacillus terrae</name>
    <dbReference type="NCBI Taxonomy" id="2498845"/>
    <lineage>
        <taxon>Bacteria</taxon>
        <taxon>Bacillati</taxon>
        <taxon>Bacillota</taxon>
        <taxon>Bacilli</taxon>
        <taxon>Bacillales</taxon>
        <taxon>Bacillaceae</taxon>
        <taxon>Cerasibacillus</taxon>
    </lineage>
</organism>
<proteinExistence type="predicted"/>
<keyword evidence="1" id="KW-1133">Transmembrane helix</keyword>
<dbReference type="Proteomes" id="UP000321574">
    <property type="component" value="Unassembled WGS sequence"/>
</dbReference>
<name>A0A5C8NV34_9BACI</name>
<feature type="transmembrane region" description="Helical" evidence="1">
    <location>
        <begin position="7"/>
        <end position="30"/>
    </location>
</feature>
<evidence type="ECO:0000256" key="1">
    <source>
        <dbReference type="SAM" id="Phobius"/>
    </source>
</evidence>
<protein>
    <submittedName>
        <fullName evidence="3">GIY-YIG nuclease family protein</fullName>
    </submittedName>
</protein>
<dbReference type="SMART" id="SM00974">
    <property type="entry name" value="T5orf172"/>
    <property type="match status" value="1"/>
</dbReference>
<dbReference type="AlphaFoldDB" id="A0A5C8NV34"/>
<dbReference type="Pfam" id="PF13455">
    <property type="entry name" value="MUG113"/>
    <property type="match status" value="1"/>
</dbReference>